<evidence type="ECO:0000259" key="2">
    <source>
        <dbReference type="PROSITE" id="PS50158"/>
    </source>
</evidence>
<dbReference type="SUPFAM" id="SSF57756">
    <property type="entry name" value="Retrovirus zinc finger-like domains"/>
    <property type="match status" value="1"/>
</dbReference>
<reference evidence="3" key="2">
    <citation type="submission" date="2022-06" db="UniProtKB">
        <authorList>
            <consortium name="EnsemblMetazoa"/>
        </authorList>
    </citation>
    <scope>IDENTIFICATION</scope>
    <source>
        <strain evidence="3">DF5081</strain>
    </source>
</reference>
<dbReference type="GO" id="GO:0003676">
    <property type="term" value="F:nucleic acid binding"/>
    <property type="evidence" value="ECO:0007669"/>
    <property type="project" value="InterPro"/>
</dbReference>
<keyword evidence="1" id="KW-0862">Zinc</keyword>
<dbReference type="GO" id="GO:0019899">
    <property type="term" value="F:enzyme binding"/>
    <property type="evidence" value="ECO:0007669"/>
    <property type="project" value="UniProtKB-ARBA"/>
</dbReference>
<dbReference type="InterPro" id="IPR001878">
    <property type="entry name" value="Znf_CCHC"/>
</dbReference>
<dbReference type="EnsemblMetazoa" id="CJA40702a.1">
    <property type="protein sequence ID" value="CJA40702a.1"/>
    <property type="gene ID" value="WBGene00216550"/>
</dbReference>
<dbReference type="AlphaFoldDB" id="A0A8R1EPB0"/>
<keyword evidence="1" id="KW-0863">Zinc-finger</keyword>
<dbReference type="PROSITE" id="PS50158">
    <property type="entry name" value="ZF_CCHC"/>
    <property type="match status" value="1"/>
</dbReference>
<reference evidence="4" key="1">
    <citation type="submission" date="2010-08" db="EMBL/GenBank/DDBJ databases">
        <authorList>
            <consortium name="Caenorhabditis japonica Sequencing Consortium"/>
            <person name="Wilson R.K."/>
        </authorList>
    </citation>
    <scope>NUCLEOTIDE SEQUENCE [LARGE SCALE GENOMIC DNA]</scope>
    <source>
        <strain evidence="4">DF5081</strain>
    </source>
</reference>
<dbReference type="InterPro" id="IPR036875">
    <property type="entry name" value="Znf_CCHC_sf"/>
</dbReference>
<evidence type="ECO:0000256" key="1">
    <source>
        <dbReference type="PROSITE-ProRule" id="PRU00047"/>
    </source>
</evidence>
<proteinExistence type="predicted"/>
<evidence type="ECO:0000313" key="4">
    <source>
        <dbReference type="Proteomes" id="UP000005237"/>
    </source>
</evidence>
<dbReference type="Proteomes" id="UP000005237">
    <property type="component" value="Unassembled WGS sequence"/>
</dbReference>
<organism evidence="3 4">
    <name type="scientific">Caenorhabditis japonica</name>
    <dbReference type="NCBI Taxonomy" id="281687"/>
    <lineage>
        <taxon>Eukaryota</taxon>
        <taxon>Metazoa</taxon>
        <taxon>Ecdysozoa</taxon>
        <taxon>Nematoda</taxon>
        <taxon>Chromadorea</taxon>
        <taxon>Rhabditida</taxon>
        <taxon>Rhabditina</taxon>
        <taxon>Rhabditomorpha</taxon>
        <taxon>Rhabditoidea</taxon>
        <taxon>Rhabditidae</taxon>
        <taxon>Peloderinae</taxon>
        <taxon>Caenorhabditis</taxon>
    </lineage>
</organism>
<keyword evidence="4" id="KW-1185">Reference proteome</keyword>
<name>A0A8R1EPB0_CAEJA</name>
<accession>A0A8R1EPB0</accession>
<evidence type="ECO:0000313" key="3">
    <source>
        <dbReference type="EnsemblMetazoa" id="CJA40702a.1"/>
    </source>
</evidence>
<protein>
    <submittedName>
        <fullName evidence="3">CCHC-type domain-containing protein</fullName>
    </submittedName>
</protein>
<sequence length="287" mass="32654">MFEIAGCDPPDMDKQVLRRKLKWAGHVSRMKYDRWAKIASEWDPRGSARPRGRPPKRWANDITDLIKIFIHNEALRGNLGHGRRRIGILEAKRAWSTVGRDLGIGAEEKGEIFEEENSPKVTGKGIQKSLDFNTNLKNLLRKAVHDGEFMEPVKEVLLSNRNAELVLLLSNRNAELVLLDQDPGILAAKEKIDALKALTSESTGSTSAPDMTSLLLFSQLSGNQRSQTDSRKRRIDTKDSQWFRGTDSFRGNGRVRDHQSQREGRADVKCMRCHRFGHYANRCPQKR</sequence>
<feature type="domain" description="CCHC-type" evidence="2">
    <location>
        <begin position="269"/>
        <end position="285"/>
    </location>
</feature>
<dbReference type="GO" id="GO:0005737">
    <property type="term" value="C:cytoplasm"/>
    <property type="evidence" value="ECO:0007669"/>
    <property type="project" value="UniProtKB-ARBA"/>
</dbReference>
<dbReference type="GO" id="GO:0008270">
    <property type="term" value="F:zinc ion binding"/>
    <property type="evidence" value="ECO:0007669"/>
    <property type="project" value="UniProtKB-KW"/>
</dbReference>
<keyword evidence="1" id="KW-0479">Metal-binding</keyword>